<sequence length="163" mass="18860">MLCLTSIVTPSTRSFYDSVRSESSRIRFISDLRNLNKAVKRKVHNLPIISELLKERPGYEFLTKLDVSMQYYTFELDDESADLCTIVTPFGKYRYKRVPMGLKCSTDWAQSTMEAILDGIDDAKVYIDDIKCCSDSFEDHLELLEKVLRRLEDNNNVCQPPTK</sequence>
<dbReference type="PANTHER" id="PTHR37984:SF9">
    <property type="entry name" value="INTEGRASE CATALYTIC DOMAIN-CONTAINING PROTEIN"/>
    <property type="match status" value="1"/>
</dbReference>
<name>K0S5P0_THAOC</name>
<dbReference type="Pfam" id="PF00078">
    <property type="entry name" value="RVT_1"/>
    <property type="match status" value="1"/>
</dbReference>
<evidence type="ECO:0000259" key="1">
    <source>
        <dbReference type="Pfam" id="PF00078"/>
    </source>
</evidence>
<dbReference type="EMBL" id="AGNL01032185">
    <property type="protein sequence ID" value="EJK56186.1"/>
    <property type="molecule type" value="Genomic_DNA"/>
</dbReference>
<dbReference type="Proteomes" id="UP000266841">
    <property type="component" value="Unassembled WGS sequence"/>
</dbReference>
<evidence type="ECO:0000313" key="3">
    <source>
        <dbReference type="Proteomes" id="UP000266841"/>
    </source>
</evidence>
<dbReference type="InterPro" id="IPR043128">
    <property type="entry name" value="Rev_trsase/Diguanyl_cyclase"/>
</dbReference>
<dbReference type="InterPro" id="IPR043502">
    <property type="entry name" value="DNA/RNA_pol_sf"/>
</dbReference>
<evidence type="ECO:0000313" key="2">
    <source>
        <dbReference type="EMBL" id="EJK56186.1"/>
    </source>
</evidence>
<protein>
    <recommendedName>
        <fullName evidence="1">Reverse transcriptase domain-containing protein</fullName>
    </recommendedName>
</protein>
<dbReference type="Gene3D" id="3.30.70.270">
    <property type="match status" value="1"/>
</dbReference>
<comment type="caution">
    <text evidence="2">The sequence shown here is derived from an EMBL/GenBank/DDBJ whole genome shotgun (WGS) entry which is preliminary data.</text>
</comment>
<feature type="domain" description="Reverse transcriptase" evidence="1">
    <location>
        <begin position="24"/>
        <end position="155"/>
    </location>
</feature>
<accession>K0S5P0</accession>
<proteinExistence type="predicted"/>
<dbReference type="CDD" id="cd01647">
    <property type="entry name" value="RT_LTR"/>
    <property type="match status" value="1"/>
</dbReference>
<dbReference type="AlphaFoldDB" id="K0S5P0"/>
<dbReference type="PANTHER" id="PTHR37984">
    <property type="entry name" value="PROTEIN CBG26694"/>
    <property type="match status" value="1"/>
</dbReference>
<dbReference type="InterPro" id="IPR050951">
    <property type="entry name" value="Retrovirus_Pol_polyprotein"/>
</dbReference>
<dbReference type="SUPFAM" id="SSF56672">
    <property type="entry name" value="DNA/RNA polymerases"/>
    <property type="match status" value="1"/>
</dbReference>
<dbReference type="eggNOG" id="KOG0017">
    <property type="taxonomic scope" value="Eukaryota"/>
</dbReference>
<dbReference type="OMA" id="ICVHEES"/>
<reference evidence="2 3" key="1">
    <citation type="journal article" date="2012" name="Genome Biol.">
        <title>Genome and low-iron response of an oceanic diatom adapted to chronic iron limitation.</title>
        <authorList>
            <person name="Lommer M."/>
            <person name="Specht M."/>
            <person name="Roy A.S."/>
            <person name="Kraemer L."/>
            <person name="Andreson R."/>
            <person name="Gutowska M.A."/>
            <person name="Wolf J."/>
            <person name="Bergner S.V."/>
            <person name="Schilhabel M.B."/>
            <person name="Klostermeier U.C."/>
            <person name="Beiko R.G."/>
            <person name="Rosenstiel P."/>
            <person name="Hippler M."/>
            <person name="Laroche J."/>
        </authorList>
    </citation>
    <scope>NUCLEOTIDE SEQUENCE [LARGE SCALE GENOMIC DNA]</scope>
    <source>
        <strain evidence="2 3">CCMP1005</strain>
    </source>
</reference>
<organism evidence="2 3">
    <name type="scientific">Thalassiosira oceanica</name>
    <name type="common">Marine diatom</name>
    <dbReference type="NCBI Taxonomy" id="159749"/>
    <lineage>
        <taxon>Eukaryota</taxon>
        <taxon>Sar</taxon>
        <taxon>Stramenopiles</taxon>
        <taxon>Ochrophyta</taxon>
        <taxon>Bacillariophyta</taxon>
        <taxon>Coscinodiscophyceae</taxon>
        <taxon>Thalassiosirophycidae</taxon>
        <taxon>Thalassiosirales</taxon>
        <taxon>Thalassiosiraceae</taxon>
        <taxon>Thalassiosira</taxon>
    </lineage>
</organism>
<dbReference type="OrthoDB" id="775972at2759"/>
<keyword evidence="3" id="KW-1185">Reference proteome</keyword>
<gene>
    <name evidence="2" type="ORF">THAOC_23978</name>
</gene>
<dbReference type="InterPro" id="IPR000477">
    <property type="entry name" value="RT_dom"/>
</dbReference>